<feature type="transmembrane region" description="Helical" evidence="1">
    <location>
        <begin position="45"/>
        <end position="63"/>
    </location>
</feature>
<dbReference type="RefSeq" id="WP_058884229.1">
    <property type="nucleotide sequence ID" value="NZ_JAFMUG010000005.1"/>
</dbReference>
<feature type="transmembrane region" description="Helical" evidence="1">
    <location>
        <begin position="112"/>
        <end position="139"/>
    </location>
</feature>
<dbReference type="Proteomes" id="UP000490060">
    <property type="component" value="Unassembled WGS sequence"/>
</dbReference>
<protein>
    <submittedName>
        <fullName evidence="2">Uncharacterized protein</fullName>
    </submittedName>
</protein>
<evidence type="ECO:0000313" key="2">
    <source>
        <dbReference type="EMBL" id="SOU89262.1"/>
    </source>
</evidence>
<keyword evidence="1" id="KW-0472">Membrane</keyword>
<evidence type="ECO:0000313" key="3">
    <source>
        <dbReference type="Proteomes" id="UP000490060"/>
    </source>
</evidence>
<dbReference type="GeneID" id="86819752"/>
<sequence>MNNKILTLLVALISLIGVGLFVNVVIIDKENVEAVSNAVSPLVSYSYYLLIVIVIVAVVISLLSMFKNPAALKKTLLGLSVLGVILVVSYIFSSDAQVLGPDAGVLVPAGSISKWVGTGISFTLILGAIAGTFFVVDLLKGIVKS</sequence>
<reference evidence="2 3" key="1">
    <citation type="submission" date="2017-11" db="EMBL/GenBank/DDBJ databases">
        <authorList>
            <person name="Duchaud E."/>
        </authorList>
    </citation>
    <scope>NUCLEOTIDE SEQUENCE [LARGE SCALE GENOMIC DNA]</scope>
    <source>
        <strain evidence="2 3">TNO010</strain>
    </source>
</reference>
<accession>A0A2I2M9P4</accession>
<organism evidence="2 3">
    <name type="scientific">Tenacibaculum finnmarkense genomovar ulcerans</name>
    <dbReference type="NCBI Taxonomy" id="2781388"/>
    <lineage>
        <taxon>Bacteria</taxon>
        <taxon>Pseudomonadati</taxon>
        <taxon>Bacteroidota</taxon>
        <taxon>Flavobacteriia</taxon>
        <taxon>Flavobacteriales</taxon>
        <taxon>Flavobacteriaceae</taxon>
        <taxon>Tenacibaculum</taxon>
        <taxon>Tenacibaculum finnmarkense</taxon>
    </lineage>
</organism>
<evidence type="ECO:0000256" key="1">
    <source>
        <dbReference type="SAM" id="Phobius"/>
    </source>
</evidence>
<gene>
    <name evidence="2" type="ORF">TNO010_310118</name>
</gene>
<dbReference type="AlphaFoldDB" id="A0A2I2M9P4"/>
<feature type="transmembrane region" description="Helical" evidence="1">
    <location>
        <begin position="75"/>
        <end position="92"/>
    </location>
</feature>
<proteinExistence type="predicted"/>
<keyword evidence="1" id="KW-0812">Transmembrane</keyword>
<dbReference type="EMBL" id="OENE01000025">
    <property type="protein sequence ID" value="SOU89262.1"/>
    <property type="molecule type" value="Genomic_DNA"/>
</dbReference>
<keyword evidence="1" id="KW-1133">Transmembrane helix</keyword>
<name>A0A2I2M9P4_9FLAO</name>